<feature type="domain" description="Pseudouridine synthase RsuA/RluA-like" evidence="4">
    <location>
        <begin position="41"/>
        <end position="212"/>
    </location>
</feature>
<dbReference type="InterPro" id="IPR006224">
    <property type="entry name" value="PsdUridine_synth_RluA-like_CS"/>
</dbReference>
<dbReference type="GO" id="GO:0000455">
    <property type="term" value="P:enzyme-directed rRNA pseudouridine synthesis"/>
    <property type="evidence" value="ECO:0007669"/>
    <property type="project" value="TreeGrafter"/>
</dbReference>
<dbReference type="CDD" id="cd02869">
    <property type="entry name" value="PseudoU_synth_RluA_like"/>
    <property type="match status" value="1"/>
</dbReference>
<dbReference type="EMBL" id="LCOK01000031">
    <property type="protein sequence ID" value="KKU76141.1"/>
    <property type="molecule type" value="Genomic_DNA"/>
</dbReference>
<dbReference type="SUPFAM" id="SSF55120">
    <property type="entry name" value="Pseudouridine synthase"/>
    <property type="match status" value="1"/>
</dbReference>
<proteinExistence type="inferred from homology"/>
<comment type="catalytic activity">
    <reaction evidence="3">
        <text>a uridine in RNA = a pseudouridine in RNA</text>
        <dbReference type="Rhea" id="RHEA:48348"/>
        <dbReference type="Rhea" id="RHEA-COMP:12068"/>
        <dbReference type="Rhea" id="RHEA-COMP:12069"/>
        <dbReference type="ChEBI" id="CHEBI:65314"/>
        <dbReference type="ChEBI" id="CHEBI:65315"/>
    </reaction>
</comment>
<dbReference type="NCBIfam" id="TIGR00005">
    <property type="entry name" value="rluA_subfam"/>
    <property type="match status" value="1"/>
</dbReference>
<dbReference type="GO" id="GO:0140098">
    <property type="term" value="F:catalytic activity, acting on RNA"/>
    <property type="evidence" value="ECO:0007669"/>
    <property type="project" value="UniProtKB-ARBA"/>
</dbReference>
<evidence type="ECO:0000313" key="6">
    <source>
        <dbReference type="Proteomes" id="UP000034682"/>
    </source>
</evidence>
<dbReference type="InterPro" id="IPR050188">
    <property type="entry name" value="RluA_PseudoU_synthase"/>
</dbReference>
<dbReference type="PROSITE" id="PS01129">
    <property type="entry name" value="PSI_RLU"/>
    <property type="match status" value="1"/>
</dbReference>
<evidence type="ECO:0000259" key="4">
    <source>
        <dbReference type="Pfam" id="PF00849"/>
    </source>
</evidence>
<dbReference type="Gene3D" id="3.30.2350.10">
    <property type="entry name" value="Pseudouridine synthase"/>
    <property type="match status" value="1"/>
</dbReference>
<feature type="active site" evidence="2">
    <location>
        <position position="95"/>
    </location>
</feature>
<sequence length="284" mass="31786">MAESADALASGASESNLVEVQILSCSHMMDLSKNVLYEDNDIVVLDKPAGLVVHPDGRTIEPSVSGWFGEKYPESRDVGEKLGNIERPGVVHRIDRETSGVLLLAKTKIGYQVLKEQFQKREIEKIYHLFVYGNLKDDQGTIDLPIGRGGGNFRKWEARPARLASESVTGGGEKREAVTYYRVIKRSDDESSTFVEAKPKTGRTHQIRVHFKALHHPVVCDRLYASNKPCLLGFNRLALHARQITFRDVSGSSHSVSVNYPEDFQKALENLIWSHIVESKKSLT</sequence>
<name>A0A0G1T2W2_9BACT</name>
<evidence type="ECO:0000313" key="5">
    <source>
        <dbReference type="EMBL" id="KKU76141.1"/>
    </source>
</evidence>
<dbReference type="EC" id="5.4.99.-" evidence="3"/>
<keyword evidence="3" id="KW-0413">Isomerase</keyword>
<dbReference type="AlphaFoldDB" id="A0A0G1T2W2"/>
<accession>A0A0G1T2W2</accession>
<evidence type="ECO:0000256" key="2">
    <source>
        <dbReference type="PIRSR" id="PIRSR606225-1"/>
    </source>
</evidence>
<evidence type="ECO:0000256" key="1">
    <source>
        <dbReference type="ARBA" id="ARBA00010876"/>
    </source>
</evidence>
<dbReference type="InterPro" id="IPR006145">
    <property type="entry name" value="PsdUridine_synth_RsuA/RluA"/>
</dbReference>
<comment type="caution">
    <text evidence="5">The sequence shown here is derived from an EMBL/GenBank/DDBJ whole genome shotgun (WGS) entry which is preliminary data.</text>
</comment>
<organism evidence="5 6">
    <name type="scientific">Candidatus Giovannonibacteria bacterium GW2011_GWB1_47_6b</name>
    <dbReference type="NCBI Taxonomy" id="1618655"/>
    <lineage>
        <taxon>Bacteria</taxon>
        <taxon>Candidatus Giovannoniibacteriota</taxon>
    </lineage>
</organism>
<dbReference type="GO" id="GO:0003723">
    <property type="term" value="F:RNA binding"/>
    <property type="evidence" value="ECO:0007669"/>
    <property type="project" value="InterPro"/>
</dbReference>
<comment type="function">
    <text evidence="3">Responsible for synthesis of pseudouridine from uracil.</text>
</comment>
<dbReference type="GO" id="GO:0009982">
    <property type="term" value="F:pseudouridine synthase activity"/>
    <property type="evidence" value="ECO:0007669"/>
    <property type="project" value="InterPro"/>
</dbReference>
<dbReference type="InterPro" id="IPR006225">
    <property type="entry name" value="PsdUridine_synth_RluC/D"/>
</dbReference>
<dbReference type="PANTHER" id="PTHR21600">
    <property type="entry name" value="MITOCHONDRIAL RNA PSEUDOURIDINE SYNTHASE"/>
    <property type="match status" value="1"/>
</dbReference>
<comment type="similarity">
    <text evidence="1 3">Belongs to the pseudouridine synthase RluA family.</text>
</comment>
<dbReference type="InterPro" id="IPR020103">
    <property type="entry name" value="PsdUridine_synth_cat_dom_sf"/>
</dbReference>
<protein>
    <recommendedName>
        <fullName evidence="3">Pseudouridine synthase</fullName>
        <ecNumber evidence="3">5.4.99.-</ecNumber>
    </recommendedName>
</protein>
<dbReference type="Proteomes" id="UP000034682">
    <property type="component" value="Unassembled WGS sequence"/>
</dbReference>
<dbReference type="Pfam" id="PF00849">
    <property type="entry name" value="PseudoU_synth_2"/>
    <property type="match status" value="1"/>
</dbReference>
<dbReference type="PANTHER" id="PTHR21600:SF87">
    <property type="entry name" value="RNA PSEUDOURIDYLATE SYNTHASE DOMAIN-CONTAINING PROTEIN 1"/>
    <property type="match status" value="1"/>
</dbReference>
<evidence type="ECO:0000256" key="3">
    <source>
        <dbReference type="RuleBase" id="RU362028"/>
    </source>
</evidence>
<gene>
    <name evidence="5" type="ORF">UY02_C0031G0003</name>
</gene>
<reference evidence="5 6" key="1">
    <citation type="journal article" date="2015" name="Nature">
        <title>rRNA introns, odd ribosomes, and small enigmatic genomes across a large radiation of phyla.</title>
        <authorList>
            <person name="Brown C.T."/>
            <person name="Hug L.A."/>
            <person name="Thomas B.C."/>
            <person name="Sharon I."/>
            <person name="Castelle C.J."/>
            <person name="Singh A."/>
            <person name="Wilkins M.J."/>
            <person name="Williams K.H."/>
            <person name="Banfield J.F."/>
        </authorList>
    </citation>
    <scope>NUCLEOTIDE SEQUENCE [LARGE SCALE GENOMIC DNA]</scope>
</reference>